<comment type="caution">
    <text evidence="1">The sequence shown here is derived from an EMBL/GenBank/DDBJ whole genome shotgun (WGS) entry which is preliminary data.</text>
</comment>
<sequence length="21" mass="2434">MKFFDGMPLGFSGTFNFMIVF</sequence>
<evidence type="ECO:0000313" key="2">
    <source>
        <dbReference type="Proteomes" id="UP000593573"/>
    </source>
</evidence>
<proteinExistence type="predicted"/>
<reference evidence="1 2" key="1">
    <citation type="journal article" date="2019" name="Genome Biol. Evol.">
        <title>Insights into the evolution of the New World diploid cottons (Gossypium, subgenus Houzingenia) based on genome sequencing.</title>
        <authorList>
            <person name="Grover C.E."/>
            <person name="Arick M.A. 2nd"/>
            <person name="Thrash A."/>
            <person name="Conover J.L."/>
            <person name="Sanders W.S."/>
            <person name="Peterson D.G."/>
            <person name="Frelichowski J.E."/>
            <person name="Scheffler J.A."/>
            <person name="Scheffler B.E."/>
            <person name="Wendel J.F."/>
        </authorList>
    </citation>
    <scope>NUCLEOTIDE SEQUENCE [LARGE SCALE GENOMIC DNA]</scope>
    <source>
        <strain evidence="1">57</strain>
        <tissue evidence="1">Leaf</tissue>
    </source>
</reference>
<dbReference type="AlphaFoldDB" id="A0A7J8TVC2"/>
<evidence type="ECO:0000313" key="1">
    <source>
        <dbReference type="EMBL" id="MBA0642152.1"/>
    </source>
</evidence>
<organism evidence="1 2">
    <name type="scientific">Gossypium klotzschianum</name>
    <dbReference type="NCBI Taxonomy" id="34286"/>
    <lineage>
        <taxon>Eukaryota</taxon>
        <taxon>Viridiplantae</taxon>
        <taxon>Streptophyta</taxon>
        <taxon>Embryophyta</taxon>
        <taxon>Tracheophyta</taxon>
        <taxon>Spermatophyta</taxon>
        <taxon>Magnoliopsida</taxon>
        <taxon>eudicotyledons</taxon>
        <taxon>Gunneridae</taxon>
        <taxon>Pentapetalae</taxon>
        <taxon>rosids</taxon>
        <taxon>malvids</taxon>
        <taxon>Malvales</taxon>
        <taxon>Malvaceae</taxon>
        <taxon>Malvoideae</taxon>
        <taxon>Gossypium</taxon>
    </lineage>
</organism>
<dbReference type="OrthoDB" id="961643at2759"/>
<accession>A0A7J8TVC2</accession>
<name>A0A7J8TVC2_9ROSI</name>
<keyword evidence="2" id="KW-1185">Reference proteome</keyword>
<dbReference type="EMBL" id="JABFAB010000002">
    <property type="protein sequence ID" value="MBA0642152.1"/>
    <property type="molecule type" value="Genomic_DNA"/>
</dbReference>
<gene>
    <name evidence="1" type="ORF">Goklo_026592</name>
</gene>
<protein>
    <submittedName>
        <fullName evidence="1">Uncharacterized protein</fullName>
    </submittedName>
</protein>
<dbReference type="Proteomes" id="UP000593573">
    <property type="component" value="Unassembled WGS sequence"/>
</dbReference>